<protein>
    <recommendedName>
        <fullName evidence="3">histidine kinase</fullName>
        <ecNumber evidence="3">2.7.13.3</ecNumber>
    </recommendedName>
</protein>
<dbReference type="Pfam" id="PF00512">
    <property type="entry name" value="HisKA"/>
    <property type="match status" value="1"/>
</dbReference>
<dbReference type="InterPro" id="IPR036890">
    <property type="entry name" value="HATPase_C_sf"/>
</dbReference>
<dbReference type="InterPro" id="IPR003661">
    <property type="entry name" value="HisK_dim/P_dom"/>
</dbReference>
<evidence type="ECO:0000256" key="8">
    <source>
        <dbReference type="ARBA" id="ARBA00022777"/>
    </source>
</evidence>
<dbReference type="Gene3D" id="6.10.340.10">
    <property type="match status" value="1"/>
</dbReference>
<keyword evidence="12" id="KW-1133">Transmembrane helix</keyword>
<keyword evidence="9" id="KW-0067">ATP-binding</keyword>
<name>A0A3A9K5F5_9BACI</name>
<evidence type="ECO:0000313" key="15">
    <source>
        <dbReference type="EMBL" id="RKL68284.1"/>
    </source>
</evidence>
<dbReference type="Pfam" id="PF00672">
    <property type="entry name" value="HAMP"/>
    <property type="match status" value="1"/>
</dbReference>
<dbReference type="GO" id="GO:0005524">
    <property type="term" value="F:ATP binding"/>
    <property type="evidence" value="ECO:0007669"/>
    <property type="project" value="UniProtKB-KW"/>
</dbReference>
<dbReference type="Gene3D" id="3.30.565.10">
    <property type="entry name" value="Histidine kinase-like ATPase, C-terminal domain"/>
    <property type="match status" value="1"/>
</dbReference>
<dbReference type="EC" id="2.7.13.3" evidence="3"/>
<keyword evidence="5" id="KW-0597">Phosphoprotein</keyword>
<dbReference type="CDD" id="cd00082">
    <property type="entry name" value="HisKA"/>
    <property type="match status" value="1"/>
</dbReference>
<keyword evidence="6" id="KW-0808">Transferase</keyword>
<evidence type="ECO:0000256" key="6">
    <source>
        <dbReference type="ARBA" id="ARBA00022679"/>
    </source>
</evidence>
<accession>A0A3A9K5F5</accession>
<dbReference type="PANTHER" id="PTHR43065:SF10">
    <property type="entry name" value="PEROXIDE STRESS-ACTIVATED HISTIDINE KINASE MAK3"/>
    <property type="match status" value="1"/>
</dbReference>
<dbReference type="InterPro" id="IPR003594">
    <property type="entry name" value="HATPase_dom"/>
</dbReference>
<keyword evidence="8 15" id="KW-0418">Kinase</keyword>
<dbReference type="InterPro" id="IPR003660">
    <property type="entry name" value="HAMP_dom"/>
</dbReference>
<evidence type="ECO:0000256" key="4">
    <source>
        <dbReference type="ARBA" id="ARBA00022475"/>
    </source>
</evidence>
<dbReference type="CDD" id="cd00075">
    <property type="entry name" value="HATPase"/>
    <property type="match status" value="1"/>
</dbReference>
<comment type="catalytic activity">
    <reaction evidence="1">
        <text>ATP + protein L-histidine = ADP + protein N-phospho-L-histidine.</text>
        <dbReference type="EC" id="2.7.13.3"/>
    </reaction>
</comment>
<keyword evidence="4" id="KW-1003">Cell membrane</keyword>
<dbReference type="Proteomes" id="UP000281498">
    <property type="component" value="Unassembled WGS sequence"/>
</dbReference>
<dbReference type="PROSITE" id="PS50885">
    <property type="entry name" value="HAMP"/>
    <property type="match status" value="1"/>
</dbReference>
<evidence type="ECO:0000256" key="10">
    <source>
        <dbReference type="ARBA" id="ARBA00023012"/>
    </source>
</evidence>
<evidence type="ECO:0000256" key="5">
    <source>
        <dbReference type="ARBA" id="ARBA00022553"/>
    </source>
</evidence>
<dbReference type="Gene3D" id="1.10.287.130">
    <property type="match status" value="1"/>
</dbReference>
<dbReference type="InterPro" id="IPR005467">
    <property type="entry name" value="His_kinase_dom"/>
</dbReference>
<dbReference type="AlphaFoldDB" id="A0A3A9K5F5"/>
<evidence type="ECO:0000256" key="2">
    <source>
        <dbReference type="ARBA" id="ARBA00004651"/>
    </source>
</evidence>
<dbReference type="Pfam" id="PF02518">
    <property type="entry name" value="HATPase_c"/>
    <property type="match status" value="1"/>
</dbReference>
<dbReference type="CDD" id="cd06225">
    <property type="entry name" value="HAMP"/>
    <property type="match status" value="1"/>
</dbReference>
<dbReference type="PANTHER" id="PTHR43065">
    <property type="entry name" value="SENSOR HISTIDINE KINASE"/>
    <property type="match status" value="1"/>
</dbReference>
<dbReference type="OrthoDB" id="9815750at2"/>
<dbReference type="InterPro" id="IPR004358">
    <property type="entry name" value="Sig_transdc_His_kin-like_C"/>
</dbReference>
<dbReference type="GO" id="GO:0005886">
    <property type="term" value="C:plasma membrane"/>
    <property type="evidence" value="ECO:0007669"/>
    <property type="project" value="UniProtKB-SubCell"/>
</dbReference>
<evidence type="ECO:0000256" key="12">
    <source>
        <dbReference type="SAM" id="Phobius"/>
    </source>
</evidence>
<evidence type="ECO:0000256" key="9">
    <source>
        <dbReference type="ARBA" id="ARBA00022840"/>
    </source>
</evidence>
<dbReference type="PROSITE" id="PS50109">
    <property type="entry name" value="HIS_KIN"/>
    <property type="match status" value="1"/>
</dbReference>
<comment type="subcellular location">
    <subcellularLocation>
        <location evidence="2">Cell membrane</location>
        <topology evidence="2">Multi-pass membrane protein</topology>
    </subcellularLocation>
</comment>
<evidence type="ECO:0000259" key="14">
    <source>
        <dbReference type="PROSITE" id="PS50885"/>
    </source>
</evidence>
<keyword evidence="12" id="KW-0812">Transmembrane</keyword>
<organism evidence="15 16">
    <name type="scientific">Salipaludibacillus neizhouensis</name>
    <dbReference type="NCBI Taxonomy" id="885475"/>
    <lineage>
        <taxon>Bacteria</taxon>
        <taxon>Bacillati</taxon>
        <taxon>Bacillota</taxon>
        <taxon>Bacilli</taxon>
        <taxon>Bacillales</taxon>
        <taxon>Bacillaceae</taxon>
    </lineage>
</organism>
<keyword evidence="10" id="KW-0902">Two-component regulatory system</keyword>
<dbReference type="GO" id="GO:0000155">
    <property type="term" value="F:phosphorelay sensor kinase activity"/>
    <property type="evidence" value="ECO:0007669"/>
    <property type="project" value="InterPro"/>
</dbReference>
<dbReference type="PRINTS" id="PR00344">
    <property type="entry name" value="BCTRLSENSOR"/>
</dbReference>
<dbReference type="SUPFAM" id="SSF158472">
    <property type="entry name" value="HAMP domain-like"/>
    <property type="match status" value="1"/>
</dbReference>
<gene>
    <name evidence="15" type="ORF">CR203_07325</name>
</gene>
<dbReference type="SMART" id="SM00388">
    <property type="entry name" value="HisKA"/>
    <property type="match status" value="1"/>
</dbReference>
<keyword evidence="11 12" id="KW-0472">Membrane</keyword>
<feature type="transmembrane region" description="Helical" evidence="12">
    <location>
        <begin position="184"/>
        <end position="206"/>
    </location>
</feature>
<keyword evidence="16" id="KW-1185">Reference proteome</keyword>
<dbReference type="InterPro" id="IPR036097">
    <property type="entry name" value="HisK_dim/P_sf"/>
</dbReference>
<dbReference type="Gene3D" id="3.30.450.20">
    <property type="entry name" value="PAS domain"/>
    <property type="match status" value="1"/>
</dbReference>
<dbReference type="EMBL" id="PDOE01000002">
    <property type="protein sequence ID" value="RKL68284.1"/>
    <property type="molecule type" value="Genomic_DNA"/>
</dbReference>
<dbReference type="SMART" id="SM00304">
    <property type="entry name" value="HAMP"/>
    <property type="match status" value="1"/>
</dbReference>
<reference evidence="15 16" key="1">
    <citation type="submission" date="2017-10" db="EMBL/GenBank/DDBJ databases">
        <title>Bacillus sp. nov., a halophilic bacterium isolated from a Keqin Lake.</title>
        <authorList>
            <person name="Wang H."/>
        </authorList>
    </citation>
    <scope>NUCLEOTIDE SEQUENCE [LARGE SCALE GENOMIC DNA]</scope>
    <source>
        <strain evidence="15 16">KCTC 13187</strain>
    </source>
</reference>
<feature type="domain" description="HAMP" evidence="14">
    <location>
        <begin position="207"/>
        <end position="259"/>
    </location>
</feature>
<proteinExistence type="predicted"/>
<evidence type="ECO:0000256" key="3">
    <source>
        <dbReference type="ARBA" id="ARBA00012438"/>
    </source>
</evidence>
<keyword evidence="7" id="KW-0547">Nucleotide-binding</keyword>
<evidence type="ECO:0000256" key="1">
    <source>
        <dbReference type="ARBA" id="ARBA00000085"/>
    </source>
</evidence>
<dbReference type="SMART" id="SM00387">
    <property type="entry name" value="HATPase_c"/>
    <property type="match status" value="1"/>
</dbReference>
<evidence type="ECO:0000256" key="11">
    <source>
        <dbReference type="ARBA" id="ARBA00023136"/>
    </source>
</evidence>
<dbReference type="SUPFAM" id="SSF47384">
    <property type="entry name" value="Homodimeric domain of signal transducing histidine kinase"/>
    <property type="match status" value="1"/>
</dbReference>
<dbReference type="RefSeq" id="WP_110938624.1">
    <property type="nucleotide sequence ID" value="NZ_KZ614147.1"/>
</dbReference>
<comment type="caution">
    <text evidence="15">The sequence shown here is derived from an EMBL/GenBank/DDBJ whole genome shotgun (WGS) entry which is preliminary data.</text>
</comment>
<evidence type="ECO:0000259" key="13">
    <source>
        <dbReference type="PROSITE" id="PS50109"/>
    </source>
</evidence>
<evidence type="ECO:0000256" key="7">
    <source>
        <dbReference type="ARBA" id="ARBA00022741"/>
    </source>
</evidence>
<evidence type="ECO:0000313" key="16">
    <source>
        <dbReference type="Proteomes" id="UP000281498"/>
    </source>
</evidence>
<sequence>MKSILKKMTLRSKILSILLIIIILLSSFSFILIQSINEMNQVSGNISQETIPELVWIAHWEEQLSVKEYMVNDALENKFCCDFVDTYMDYHQQSSESFAKERGSPPNGIEHFQRDMDLLDFMIENNSQGLLEYSDTEAAKEYVESEYLVMHQNMTIELEAAKERVLSTMDSYTDRFSGIINKSLSLLLAIMIPMIILAIAAAYRISGNLTRPLEKMVVRMQQIAKGEYGLKLDVTDQVELQSLTNSINHMSRELHESFETIMNDKTYHEQILNSLPVGIVTSDGENKNFSLNSTAKELLDKDNGEFINILQEPSNRNTAFWDKMLSMSIFQNVKVPFHMNGKEHSFLISQTHLWNRDRHVIGKIFYFLDITETEKMEKKMHQTEKLALVGELSAGAAHEIRNPLAVIDGFLTLMIQSLPKEDNERFHLPLLKKELERINSIIEEMLMLTKPSAPELQAVYLEDIIQDILPLIKGSSTNNNIDFLVNLDKTKLLVDAKQIKQVLHNLIRNSIEAMDGNGTISIKSSIDKNDYVVLLQDDGPGIAEKVQNTLFDPFQTSKEQGTGLGLTIAQRILDNHKGKLELKSTSNKGTSFLLKFPLNEERINMIKSRKGNDSRIELSQDK</sequence>
<dbReference type="SUPFAM" id="SSF55874">
    <property type="entry name" value="ATPase domain of HSP90 chaperone/DNA topoisomerase II/histidine kinase"/>
    <property type="match status" value="1"/>
</dbReference>
<feature type="domain" description="Histidine kinase" evidence="13">
    <location>
        <begin position="395"/>
        <end position="600"/>
    </location>
</feature>